<organism evidence="1 2">
    <name type="scientific">Kushneria pakistanensis</name>
    <dbReference type="NCBI Taxonomy" id="1508770"/>
    <lineage>
        <taxon>Bacteria</taxon>
        <taxon>Pseudomonadati</taxon>
        <taxon>Pseudomonadota</taxon>
        <taxon>Gammaproteobacteria</taxon>
        <taxon>Oceanospirillales</taxon>
        <taxon>Halomonadaceae</taxon>
        <taxon>Kushneria</taxon>
    </lineage>
</organism>
<accession>A0ABQ3FCX6</accession>
<name>A0ABQ3FCX6_9GAMM</name>
<evidence type="ECO:0000313" key="2">
    <source>
        <dbReference type="Proteomes" id="UP000604243"/>
    </source>
</evidence>
<proteinExistence type="predicted"/>
<keyword evidence="2" id="KW-1185">Reference proteome</keyword>
<evidence type="ECO:0008006" key="3">
    <source>
        <dbReference type="Google" id="ProtNLM"/>
    </source>
</evidence>
<gene>
    <name evidence="1" type="ORF">GCM10010082_07690</name>
</gene>
<evidence type="ECO:0000313" key="1">
    <source>
        <dbReference type="EMBL" id="GHC18725.1"/>
    </source>
</evidence>
<dbReference type="EMBL" id="BMZM01000001">
    <property type="protein sequence ID" value="GHC18725.1"/>
    <property type="molecule type" value="Genomic_DNA"/>
</dbReference>
<dbReference type="Proteomes" id="UP000604243">
    <property type="component" value="Unassembled WGS sequence"/>
</dbReference>
<reference evidence="2" key="1">
    <citation type="journal article" date="2019" name="Int. J. Syst. Evol. Microbiol.">
        <title>The Global Catalogue of Microorganisms (GCM) 10K type strain sequencing project: providing services to taxonomists for standard genome sequencing and annotation.</title>
        <authorList>
            <consortium name="The Broad Institute Genomics Platform"/>
            <consortium name="The Broad Institute Genome Sequencing Center for Infectious Disease"/>
            <person name="Wu L."/>
            <person name="Ma J."/>
        </authorList>
    </citation>
    <scope>NUCLEOTIDE SEQUENCE [LARGE SCALE GENOMIC DNA]</scope>
    <source>
        <strain evidence="2">KCTC 42082</strain>
    </source>
</reference>
<sequence>MNPTTASRGGPRCPECNVPLSWPGHTSGHHELHCPNGHYICTMQEFRQAAYELAMVEEFQLHRAGLARKAG</sequence>
<comment type="caution">
    <text evidence="1">The sequence shown here is derived from an EMBL/GenBank/DDBJ whole genome shotgun (WGS) entry which is preliminary data.</text>
</comment>
<protein>
    <recommendedName>
        <fullName evidence="3">C2H2-type domain-containing protein</fullName>
    </recommendedName>
</protein>